<dbReference type="GO" id="GO:0006508">
    <property type="term" value="P:proteolysis"/>
    <property type="evidence" value="ECO:0007669"/>
    <property type="project" value="UniProtKB-KW"/>
</dbReference>
<feature type="compositionally biased region" description="Acidic residues" evidence="21">
    <location>
        <begin position="805"/>
        <end position="823"/>
    </location>
</feature>
<feature type="region of interest" description="Disordered" evidence="21">
    <location>
        <begin position="776"/>
        <end position="836"/>
    </location>
</feature>
<dbReference type="Pfam" id="PF22936">
    <property type="entry name" value="Pol_BBD"/>
    <property type="match status" value="1"/>
</dbReference>
<dbReference type="GO" id="GO:0003723">
    <property type="term" value="F:RNA binding"/>
    <property type="evidence" value="ECO:0007669"/>
    <property type="project" value="UniProtKB-KW"/>
</dbReference>
<evidence type="ECO:0000256" key="2">
    <source>
        <dbReference type="ARBA" id="ARBA00022578"/>
    </source>
</evidence>
<dbReference type="InterPro" id="IPR039537">
    <property type="entry name" value="Retrotran_Ty1/copia-like"/>
</dbReference>
<evidence type="ECO:0000256" key="7">
    <source>
        <dbReference type="ARBA" id="ARBA00022723"/>
    </source>
</evidence>
<comment type="caution">
    <text evidence="23">The sequence shown here is derived from an EMBL/GenBank/DDBJ whole genome shotgun (WGS) entry which is preliminary data.</text>
</comment>
<evidence type="ECO:0000256" key="1">
    <source>
        <dbReference type="ARBA" id="ARBA00002180"/>
    </source>
</evidence>
<reference evidence="23 24" key="1">
    <citation type="journal article" date="2020" name="ISME J.">
        <title>Uncovering the hidden diversity of litter-decomposition mechanisms in mushroom-forming fungi.</title>
        <authorList>
            <person name="Floudas D."/>
            <person name="Bentzer J."/>
            <person name="Ahren D."/>
            <person name="Johansson T."/>
            <person name="Persson P."/>
            <person name="Tunlid A."/>
        </authorList>
    </citation>
    <scope>NUCLEOTIDE SEQUENCE [LARGE SCALE GENOMIC DNA]</scope>
    <source>
        <strain evidence="23 24">CBS 406.79</strain>
    </source>
</reference>
<keyword evidence="2" id="KW-0815">Transposition</keyword>
<keyword evidence="6" id="KW-0540">Nuclease</keyword>
<dbReference type="GO" id="GO:0015074">
    <property type="term" value="P:DNA integration"/>
    <property type="evidence" value="ECO:0007669"/>
    <property type="project" value="UniProtKB-KW"/>
</dbReference>
<feature type="region of interest" description="Disordered" evidence="21">
    <location>
        <begin position="236"/>
        <end position="263"/>
    </location>
</feature>
<feature type="domain" description="Integrase catalytic" evidence="22">
    <location>
        <begin position="550"/>
        <end position="719"/>
    </location>
</feature>
<evidence type="ECO:0000256" key="17">
    <source>
        <dbReference type="ARBA" id="ARBA00023113"/>
    </source>
</evidence>
<evidence type="ECO:0000256" key="4">
    <source>
        <dbReference type="ARBA" id="ARBA00022670"/>
    </source>
</evidence>
<evidence type="ECO:0000256" key="18">
    <source>
        <dbReference type="ARBA" id="ARBA00023172"/>
    </source>
</evidence>
<evidence type="ECO:0000256" key="15">
    <source>
        <dbReference type="ARBA" id="ARBA00022918"/>
    </source>
</evidence>
<dbReference type="GO" id="GO:0006310">
    <property type="term" value="P:DNA recombination"/>
    <property type="evidence" value="ECO:0007669"/>
    <property type="project" value="UniProtKB-KW"/>
</dbReference>
<evidence type="ECO:0000256" key="9">
    <source>
        <dbReference type="ARBA" id="ARBA00022759"/>
    </source>
</evidence>
<evidence type="ECO:0000256" key="16">
    <source>
        <dbReference type="ARBA" id="ARBA00022932"/>
    </source>
</evidence>
<keyword evidence="16" id="KW-0239">DNA-directed DNA polymerase</keyword>
<keyword evidence="5" id="KW-0548">Nucleotidyltransferase</keyword>
<dbReference type="EMBL" id="JAACJN010000014">
    <property type="protein sequence ID" value="KAF5390549.1"/>
    <property type="molecule type" value="Genomic_DNA"/>
</dbReference>
<keyword evidence="9" id="KW-0255">Endonuclease</keyword>
<keyword evidence="8" id="KW-0547">Nucleotide-binding</keyword>
<feature type="compositionally biased region" description="Pro residues" evidence="21">
    <location>
        <begin position="782"/>
        <end position="797"/>
    </location>
</feature>
<dbReference type="SUPFAM" id="SSF53098">
    <property type="entry name" value="Ribonuclease H-like"/>
    <property type="match status" value="1"/>
</dbReference>
<evidence type="ECO:0000256" key="19">
    <source>
        <dbReference type="ARBA" id="ARBA00048173"/>
    </source>
</evidence>
<evidence type="ECO:0000256" key="11">
    <source>
        <dbReference type="ARBA" id="ARBA00022840"/>
    </source>
</evidence>
<evidence type="ECO:0000256" key="3">
    <source>
        <dbReference type="ARBA" id="ARBA00022612"/>
    </source>
</evidence>
<dbReference type="PROSITE" id="PS50994">
    <property type="entry name" value="INTEGRASE"/>
    <property type="match status" value="1"/>
</dbReference>
<dbReference type="OrthoDB" id="7691805at2759"/>
<keyword evidence="24" id="KW-1185">Reference proteome</keyword>
<keyword evidence="14" id="KW-0229">DNA integration</keyword>
<dbReference type="GO" id="GO:0004519">
    <property type="term" value="F:endonuclease activity"/>
    <property type="evidence" value="ECO:0007669"/>
    <property type="project" value="UniProtKB-KW"/>
</dbReference>
<dbReference type="PANTHER" id="PTHR42648:SF11">
    <property type="entry name" value="TRANSPOSON TY4-P GAG-POL POLYPROTEIN"/>
    <property type="match status" value="1"/>
</dbReference>
<keyword evidence="13" id="KW-0694">RNA-binding</keyword>
<evidence type="ECO:0000256" key="8">
    <source>
        <dbReference type="ARBA" id="ARBA00022741"/>
    </source>
</evidence>
<evidence type="ECO:0000256" key="5">
    <source>
        <dbReference type="ARBA" id="ARBA00022695"/>
    </source>
</evidence>
<evidence type="ECO:0000256" key="10">
    <source>
        <dbReference type="ARBA" id="ARBA00022801"/>
    </source>
</evidence>
<dbReference type="GO" id="GO:0046872">
    <property type="term" value="F:metal ion binding"/>
    <property type="evidence" value="ECO:0007669"/>
    <property type="project" value="UniProtKB-KW"/>
</dbReference>
<dbReference type="InterPro" id="IPR036397">
    <property type="entry name" value="RNaseH_sf"/>
</dbReference>
<name>A0A8H5ME46_9AGAR</name>
<sequence length="1000" mass="109982">MLLGLFPQNSYYVLRPVPPIPVAGPVVPGGIPPTVPAVPTPINSRTPSIEEWELRDGRLAGIIYQNIKDPRAIGVTEDMSSNAMWLKLTGEYETTSAAAQALAKERIQQFKYNPGTRFEDYFKQLEALRKAANDVGCSILDKDLRSRFLTSLTTNNLWILQTHGARSYSDLKRTLIEYDMMVESTNAVGLETVVPSALAVPGAIVCDNCNRNGHTKKGCWARGGGREGFAPRWYKAPKGMEPSGKTSTSSTVAATSSEDPPVTSAATTVYQFSDDDFNGMSSPSLRVFPPIHPNHRLGLENYPVLNERGGERDSVVILAVPSVNKDNSVIVPTYLDSAASHWCIRDRRRFINYTPTKALGHMAEEGNKGTFMIEGYGIAEISIRTNEGSVNLLRFPAKHVPSFGMNLISIPALDRKGLRGEWGNGMFMVKDPASGRTVVDGQLAGTRSEHGLYRVSVVDQVDSYPLSTSEPSKSPSSTFVLASSSSRSKPCSLAMWHTRFGHADVNLIRIMAKRKLVDGLEVTDFELCGKCEPCLYAKAKRLPFDDIVIPSSEPLDRVSLDLWGPSRTKSLGGASYMLLACDDGTRIPFPYFSSNKEGQTVLKLVQDFVEMSERQTERKVKVFRIDMGREFDNKAMDAWCANRGIVVEKIPKASSAANGQVERANGTIISGVRSMLEDSDLDNRFWAEGVKKRTKDLDLFSLYHMTAVPAQTAAITSTPEFDCSECLHGFDSRDHALVHFRETENCWIDCSRQPCPNASTDRTAPEVLRLGNFRVFPIGADKPPPSQPKPTPAPTKPDNPLFADEPIDLDEPITLDEPIDLDDMPAQPGSSSAPPPPMTTEQIIHALAEQVANLTAAVSGRAAAKSSMNKPDLFKGQSSTEARRFLAQFLAWASEQPDLKNNHGKTIKSALGFLTDKAADWATPYLNEYNNGRVPFAGLWPNFVAAFKLRFESVDPEMEARAAMETIHQGKGQSAAEYSQHFKDDAFKAAYSRKSDATWS</sequence>
<keyword evidence="10" id="KW-0378">Hydrolase</keyword>
<evidence type="ECO:0000313" key="24">
    <source>
        <dbReference type="Proteomes" id="UP000518752"/>
    </source>
</evidence>
<dbReference type="InterPro" id="IPR001584">
    <property type="entry name" value="Integrase_cat-core"/>
</dbReference>
<comment type="catalytic activity">
    <reaction evidence="20">
        <text>DNA(n) + a 2'-deoxyribonucleoside 5'-triphosphate = DNA(n+1) + diphosphate</text>
        <dbReference type="Rhea" id="RHEA:22508"/>
        <dbReference type="Rhea" id="RHEA-COMP:17339"/>
        <dbReference type="Rhea" id="RHEA-COMP:17340"/>
        <dbReference type="ChEBI" id="CHEBI:33019"/>
        <dbReference type="ChEBI" id="CHEBI:61560"/>
        <dbReference type="ChEBI" id="CHEBI:173112"/>
        <dbReference type="EC" id="2.7.7.7"/>
    </reaction>
</comment>
<comment type="catalytic activity">
    <reaction evidence="19">
        <text>DNA(n) + a 2'-deoxyribonucleoside 5'-triphosphate = DNA(n+1) + diphosphate</text>
        <dbReference type="Rhea" id="RHEA:22508"/>
        <dbReference type="Rhea" id="RHEA-COMP:17339"/>
        <dbReference type="Rhea" id="RHEA-COMP:17340"/>
        <dbReference type="ChEBI" id="CHEBI:33019"/>
        <dbReference type="ChEBI" id="CHEBI:61560"/>
        <dbReference type="ChEBI" id="CHEBI:173112"/>
        <dbReference type="EC" id="2.7.7.49"/>
    </reaction>
</comment>
<keyword evidence="15" id="KW-0695">RNA-directed DNA polymerase</keyword>
<keyword evidence="17" id="KW-0917">Virion maturation</keyword>
<dbReference type="InterPro" id="IPR012337">
    <property type="entry name" value="RNaseH-like_sf"/>
</dbReference>
<dbReference type="GO" id="GO:0008233">
    <property type="term" value="F:peptidase activity"/>
    <property type="evidence" value="ECO:0007669"/>
    <property type="project" value="UniProtKB-KW"/>
</dbReference>
<evidence type="ECO:0000256" key="21">
    <source>
        <dbReference type="SAM" id="MobiDB-lite"/>
    </source>
</evidence>
<evidence type="ECO:0000313" key="23">
    <source>
        <dbReference type="EMBL" id="KAF5390549.1"/>
    </source>
</evidence>
<keyword evidence="18" id="KW-0233">DNA recombination</keyword>
<keyword evidence="11" id="KW-0067">ATP-binding</keyword>
<dbReference type="GO" id="GO:0003887">
    <property type="term" value="F:DNA-directed DNA polymerase activity"/>
    <property type="evidence" value="ECO:0007669"/>
    <property type="project" value="UniProtKB-KW"/>
</dbReference>
<dbReference type="GO" id="GO:0005524">
    <property type="term" value="F:ATP binding"/>
    <property type="evidence" value="ECO:0007669"/>
    <property type="project" value="UniProtKB-KW"/>
</dbReference>
<comment type="function">
    <text evidence="1">The aspartyl protease (PR) mediates the proteolytic cleavages of the Gag and Gag-Pol polyproteins after assembly of the VLP.</text>
</comment>
<dbReference type="GO" id="GO:0005634">
    <property type="term" value="C:nucleus"/>
    <property type="evidence" value="ECO:0007669"/>
    <property type="project" value="UniProtKB-ARBA"/>
</dbReference>
<accession>A0A8H5ME46</accession>
<evidence type="ECO:0000256" key="12">
    <source>
        <dbReference type="ARBA" id="ARBA00022842"/>
    </source>
</evidence>
<evidence type="ECO:0000259" key="22">
    <source>
        <dbReference type="PROSITE" id="PS50994"/>
    </source>
</evidence>
<protein>
    <recommendedName>
        <fullName evidence="22">Integrase catalytic domain-containing protein</fullName>
    </recommendedName>
</protein>
<dbReference type="InterPro" id="IPR025724">
    <property type="entry name" value="GAG-pre-integrase_dom"/>
</dbReference>
<feature type="compositionally biased region" description="Low complexity" evidence="21">
    <location>
        <begin position="246"/>
        <end position="257"/>
    </location>
</feature>
<organism evidence="23 24">
    <name type="scientific">Collybiopsis confluens</name>
    <dbReference type="NCBI Taxonomy" id="2823264"/>
    <lineage>
        <taxon>Eukaryota</taxon>
        <taxon>Fungi</taxon>
        <taxon>Dikarya</taxon>
        <taxon>Basidiomycota</taxon>
        <taxon>Agaricomycotina</taxon>
        <taxon>Agaricomycetes</taxon>
        <taxon>Agaricomycetidae</taxon>
        <taxon>Agaricales</taxon>
        <taxon>Marasmiineae</taxon>
        <taxon>Omphalotaceae</taxon>
        <taxon>Collybiopsis</taxon>
    </lineage>
</organism>
<proteinExistence type="predicted"/>
<evidence type="ECO:0000256" key="13">
    <source>
        <dbReference type="ARBA" id="ARBA00022884"/>
    </source>
</evidence>
<dbReference type="GO" id="GO:0003964">
    <property type="term" value="F:RNA-directed DNA polymerase activity"/>
    <property type="evidence" value="ECO:0007669"/>
    <property type="project" value="UniProtKB-KW"/>
</dbReference>
<gene>
    <name evidence="23" type="ORF">D9757_002775</name>
</gene>
<dbReference type="Gene3D" id="3.30.420.10">
    <property type="entry name" value="Ribonuclease H-like superfamily/Ribonuclease H"/>
    <property type="match status" value="1"/>
</dbReference>
<keyword evidence="4" id="KW-0645">Protease</keyword>
<keyword evidence="7" id="KW-0479">Metal-binding</keyword>
<dbReference type="Pfam" id="PF13976">
    <property type="entry name" value="gag_pre-integrs"/>
    <property type="match status" value="1"/>
</dbReference>
<dbReference type="Proteomes" id="UP000518752">
    <property type="component" value="Unassembled WGS sequence"/>
</dbReference>
<keyword evidence="16" id="KW-0808">Transferase</keyword>
<keyword evidence="3" id="KW-1188">Viral release from host cell</keyword>
<evidence type="ECO:0000256" key="20">
    <source>
        <dbReference type="ARBA" id="ARBA00049244"/>
    </source>
</evidence>
<dbReference type="Pfam" id="PF14223">
    <property type="entry name" value="Retrotran_gag_2"/>
    <property type="match status" value="1"/>
</dbReference>
<dbReference type="InterPro" id="IPR054722">
    <property type="entry name" value="PolX-like_BBD"/>
</dbReference>
<dbReference type="PANTHER" id="PTHR42648">
    <property type="entry name" value="TRANSPOSASE, PUTATIVE-RELATED"/>
    <property type="match status" value="1"/>
</dbReference>
<evidence type="ECO:0000256" key="14">
    <source>
        <dbReference type="ARBA" id="ARBA00022908"/>
    </source>
</evidence>
<dbReference type="AlphaFoldDB" id="A0A8H5ME46"/>
<evidence type="ECO:0000256" key="6">
    <source>
        <dbReference type="ARBA" id="ARBA00022722"/>
    </source>
</evidence>
<keyword evidence="12" id="KW-0460">Magnesium</keyword>
<dbReference type="GO" id="GO:0032196">
    <property type="term" value="P:transposition"/>
    <property type="evidence" value="ECO:0007669"/>
    <property type="project" value="UniProtKB-KW"/>
</dbReference>